<dbReference type="Proteomes" id="UP000268007">
    <property type="component" value="Unassembled WGS sequence"/>
</dbReference>
<evidence type="ECO:0000313" key="7">
    <source>
        <dbReference type="Proteomes" id="UP000268007"/>
    </source>
</evidence>
<dbReference type="PANTHER" id="PTHR12151:SF25">
    <property type="entry name" value="LINALOOL DEHYDRATASE_ISOMERASE DOMAIN-CONTAINING PROTEIN"/>
    <property type="match status" value="1"/>
</dbReference>
<feature type="binding site" evidence="3">
    <location>
        <position position="99"/>
    </location>
    <ligand>
        <name>Cu cation</name>
        <dbReference type="ChEBI" id="CHEBI:23378"/>
    </ligand>
</feature>
<accession>A0A495J5C9</accession>
<evidence type="ECO:0000256" key="2">
    <source>
        <dbReference type="ARBA" id="ARBA00023008"/>
    </source>
</evidence>
<protein>
    <submittedName>
        <fullName evidence="6">Protein SCO1/2</fullName>
    </submittedName>
</protein>
<keyword evidence="4" id="KW-1015">Disulfide bond</keyword>
<proteinExistence type="inferred from homology"/>
<keyword evidence="2 3" id="KW-0186">Copper</keyword>
<dbReference type="AlphaFoldDB" id="A0A495J5C9"/>
<sequence>MKPKKSKRKSERKLLIAAGAFLLIAVIVIIWVSGGAKPDKLPLLGDPVYKKVNTAKGVKTDTIYPVIPPFSFVDQSNRPVGNQTYKDHIYIADFFFTSCPTICPVMSRNLKKVYDQYANAPGLMFLSYSIDPKYDTPEVLSRYADKLGVNASRWHFVTGNKDAIYTLAEKGYYSPARKDDGANGGYVHSGGLFLVDRNGHMRGVYDGTSDEEVAQLLRDVKTLMTEK</sequence>
<dbReference type="PANTHER" id="PTHR12151">
    <property type="entry name" value="ELECTRON TRANSPORT PROTIN SCO1/SENC FAMILY MEMBER"/>
    <property type="match status" value="1"/>
</dbReference>
<keyword evidence="7" id="KW-1185">Reference proteome</keyword>
<evidence type="ECO:0000256" key="3">
    <source>
        <dbReference type="PIRSR" id="PIRSR603782-1"/>
    </source>
</evidence>
<evidence type="ECO:0000256" key="4">
    <source>
        <dbReference type="PIRSR" id="PIRSR603782-2"/>
    </source>
</evidence>
<dbReference type="SUPFAM" id="SSF52833">
    <property type="entry name" value="Thioredoxin-like"/>
    <property type="match status" value="1"/>
</dbReference>
<organism evidence="6 7">
    <name type="scientific">Mucilaginibacter gracilis</name>
    <dbReference type="NCBI Taxonomy" id="423350"/>
    <lineage>
        <taxon>Bacteria</taxon>
        <taxon>Pseudomonadati</taxon>
        <taxon>Bacteroidota</taxon>
        <taxon>Sphingobacteriia</taxon>
        <taxon>Sphingobacteriales</taxon>
        <taxon>Sphingobacteriaceae</taxon>
        <taxon>Mucilaginibacter</taxon>
    </lineage>
</organism>
<feature type="disulfide bond" description="Redox-active" evidence="4">
    <location>
        <begin position="99"/>
        <end position="103"/>
    </location>
</feature>
<feature type="domain" description="Thioredoxin" evidence="5">
    <location>
        <begin position="61"/>
        <end position="225"/>
    </location>
</feature>
<dbReference type="PROSITE" id="PS51352">
    <property type="entry name" value="THIOREDOXIN_2"/>
    <property type="match status" value="1"/>
</dbReference>
<feature type="binding site" evidence="3">
    <location>
        <position position="103"/>
    </location>
    <ligand>
        <name>Cu cation</name>
        <dbReference type="ChEBI" id="CHEBI:23378"/>
    </ligand>
</feature>
<comment type="similarity">
    <text evidence="1">Belongs to the SCO1/2 family.</text>
</comment>
<evidence type="ECO:0000313" key="6">
    <source>
        <dbReference type="EMBL" id="RKR84157.1"/>
    </source>
</evidence>
<dbReference type="CDD" id="cd02968">
    <property type="entry name" value="SCO"/>
    <property type="match status" value="1"/>
</dbReference>
<feature type="binding site" evidence="3">
    <location>
        <position position="188"/>
    </location>
    <ligand>
        <name>Cu cation</name>
        <dbReference type="ChEBI" id="CHEBI:23378"/>
    </ligand>
</feature>
<dbReference type="GO" id="GO:0046872">
    <property type="term" value="F:metal ion binding"/>
    <property type="evidence" value="ECO:0007669"/>
    <property type="project" value="UniProtKB-KW"/>
</dbReference>
<reference evidence="6 7" key="1">
    <citation type="submission" date="2018-10" db="EMBL/GenBank/DDBJ databases">
        <title>Genomic Encyclopedia of Archaeal and Bacterial Type Strains, Phase II (KMG-II): from individual species to whole genera.</title>
        <authorList>
            <person name="Goeker M."/>
        </authorList>
    </citation>
    <scope>NUCLEOTIDE SEQUENCE [LARGE SCALE GENOMIC DNA]</scope>
    <source>
        <strain evidence="6 7">DSM 18602</strain>
    </source>
</reference>
<comment type="caution">
    <text evidence="6">The sequence shown here is derived from an EMBL/GenBank/DDBJ whole genome shotgun (WGS) entry which is preliminary data.</text>
</comment>
<gene>
    <name evidence="6" type="ORF">BDD43_4384</name>
</gene>
<evidence type="ECO:0000259" key="5">
    <source>
        <dbReference type="PROSITE" id="PS51352"/>
    </source>
</evidence>
<dbReference type="InterPro" id="IPR003782">
    <property type="entry name" value="SCO1/SenC"/>
</dbReference>
<dbReference type="Gene3D" id="3.40.30.10">
    <property type="entry name" value="Glutaredoxin"/>
    <property type="match status" value="1"/>
</dbReference>
<dbReference type="RefSeq" id="WP_121199594.1">
    <property type="nucleotide sequence ID" value="NZ_RBKU01000001.1"/>
</dbReference>
<name>A0A495J5C9_9SPHI</name>
<dbReference type="InterPro" id="IPR036249">
    <property type="entry name" value="Thioredoxin-like_sf"/>
</dbReference>
<dbReference type="Pfam" id="PF02630">
    <property type="entry name" value="SCO1-SenC"/>
    <property type="match status" value="1"/>
</dbReference>
<keyword evidence="3" id="KW-0479">Metal-binding</keyword>
<dbReference type="EMBL" id="RBKU01000001">
    <property type="protein sequence ID" value="RKR84157.1"/>
    <property type="molecule type" value="Genomic_DNA"/>
</dbReference>
<evidence type="ECO:0000256" key="1">
    <source>
        <dbReference type="ARBA" id="ARBA00010996"/>
    </source>
</evidence>
<dbReference type="InterPro" id="IPR013766">
    <property type="entry name" value="Thioredoxin_domain"/>
</dbReference>
<dbReference type="OrthoDB" id="9811998at2"/>